<organism evidence="7 8">
    <name type="scientific">Gibberella zeae</name>
    <name type="common">Wheat head blight fungus</name>
    <name type="synonym">Fusarium graminearum</name>
    <dbReference type="NCBI Taxonomy" id="5518"/>
    <lineage>
        <taxon>Eukaryota</taxon>
        <taxon>Fungi</taxon>
        <taxon>Dikarya</taxon>
        <taxon>Ascomycota</taxon>
        <taxon>Pezizomycotina</taxon>
        <taxon>Sordariomycetes</taxon>
        <taxon>Hypocreomycetidae</taxon>
        <taxon>Hypocreales</taxon>
        <taxon>Nectriaceae</taxon>
        <taxon>Fusarium</taxon>
    </lineage>
</organism>
<gene>
    <name evidence="7" type="ORF">MDCFG202_LOCUS63690</name>
</gene>
<dbReference type="Pfam" id="PF02065">
    <property type="entry name" value="Melibiase"/>
    <property type="match status" value="1"/>
</dbReference>
<evidence type="ECO:0000259" key="6">
    <source>
        <dbReference type="Pfam" id="PF16875"/>
    </source>
</evidence>
<feature type="domain" description="Glycosyl hydrolase family 36 N-terminal" evidence="6">
    <location>
        <begin position="184"/>
        <end position="428"/>
    </location>
</feature>
<feature type="domain" description="Glycosyl hydrolase family 36 C-terminal" evidence="5">
    <location>
        <begin position="795"/>
        <end position="869"/>
    </location>
</feature>
<accession>A0A9N8NE80</accession>
<dbReference type="Gene3D" id="2.60.40.1180">
    <property type="entry name" value="Golgi alpha-mannosidase II"/>
    <property type="match status" value="1"/>
</dbReference>
<comment type="catalytic activity">
    <reaction evidence="1">
        <text>Hydrolysis of terminal, non-reducing alpha-D-galactose residues in alpha-D-galactosides, including galactose oligosaccharides, galactomannans and galactolipids.</text>
        <dbReference type="EC" id="3.2.1.22"/>
    </reaction>
</comment>
<dbReference type="EMBL" id="CAJPIJ010000078">
    <property type="protein sequence ID" value="CAG1969155.1"/>
    <property type="molecule type" value="Genomic_DNA"/>
</dbReference>
<keyword evidence="4" id="KW-0326">Glycosidase</keyword>
<dbReference type="Pfam" id="PF16874">
    <property type="entry name" value="Glyco_hydro_36C"/>
    <property type="match status" value="1"/>
</dbReference>
<proteinExistence type="predicted"/>
<dbReference type="GO" id="GO:0016052">
    <property type="term" value="P:carbohydrate catabolic process"/>
    <property type="evidence" value="ECO:0007669"/>
    <property type="project" value="InterPro"/>
</dbReference>
<dbReference type="InterPro" id="IPR031705">
    <property type="entry name" value="Glyco_hydro_36_C"/>
</dbReference>
<dbReference type="AlphaFoldDB" id="A0A9N8NE80"/>
<keyword evidence="3" id="KW-0378">Hydrolase</keyword>
<dbReference type="CDD" id="cd14791">
    <property type="entry name" value="GH36"/>
    <property type="match status" value="1"/>
</dbReference>
<dbReference type="PANTHER" id="PTHR43053">
    <property type="entry name" value="GLYCOSIDASE FAMILY 31"/>
    <property type="match status" value="1"/>
</dbReference>
<dbReference type="InterPro" id="IPR013785">
    <property type="entry name" value="Aldolase_TIM"/>
</dbReference>
<sequence length="872" mass="96995">GAALTSEWFVLFGYIISNWPAHHEEITSRQSDKVNWQSCIPKSIGKPTELFVGCLCYSCGMSENDGGRTRVSGPALVDELVDSIVKEFHNIASVQIEFCMEVEAQVAPLCHQNSPFHIHFGPVEVVLHMVLLTFKRISTAAVVLGQSLAALAESSSPIHVDGTSFALNGDNVSYRFHVDNTTGDLINDHYGGPIAGDTITAEVGPVQGWVNLIGRVRREFPDHGRGDFRLPAFQIQQASGTTVTDFRYKSHDLVQGKPGLPGLPATFGDAEDVSSLVVHMYDNYSSIAVDLTYSIFPKYDAIVRSVNITNKGNTTINLKKVASWSVDFGQEDLDLIELRGDWSREGMRVRRKVDYGTQGFQSSTGYSSHLHNPFLALVSPDTTESQGEAWGFSLVYTGSFAVDVEKSSQGLTRALLGINPIDFSWPLKPGKTFTTPEVVSVFSNKGVGGMSRQFHRLYRKHLMKSKFAEETRPALLNSWEGLAFDINETSIYKIAKQSADLGIKLFVMDDGWFGNKYARTIDKLGLGDWQPDKSRFPEGLTPLVEDVTQLKVANSSGKLKFGIWFEPEMVNPESDLYNAHPDWALHSGSYPRTETRWQLVLNLALPEVQEFIIDSVSKILNESPISYVKWDNNRGIHETPDQTLNYKYMIGLYHVFEVLTSRFPDVLWEGCASGGGRFDPGVLQWFPQIWTSDDTDAVERIAIQFGTSLAYPPSSMGAHLSHVPNGLTGRTTSVKFRAHVAMMGGSFGVELDPSDLEAEERDQIPGLIQLSEKINPIVITGDFYRLALPEDTKYPAAQFISEDGKKVVLFAFQTRATINFSWPWFRMQGLDADAKYVLDCNQTVSGSTLMNLGVQLRFEGDYDSQVLIFEKQ</sequence>
<dbReference type="EC" id="3.2.1.22" evidence="2"/>
<dbReference type="InterPro" id="IPR038417">
    <property type="entry name" value="Alpga-gal_N_sf"/>
</dbReference>
<comment type="caution">
    <text evidence="7">The sequence shown here is derived from an EMBL/GenBank/DDBJ whole genome shotgun (WGS) entry which is preliminary data.</text>
</comment>
<dbReference type="PRINTS" id="PR00743">
    <property type="entry name" value="GLHYDRLASE36"/>
</dbReference>
<dbReference type="Gene3D" id="3.20.20.70">
    <property type="entry name" value="Aldolase class I"/>
    <property type="match status" value="1"/>
</dbReference>
<dbReference type="InterPro" id="IPR013780">
    <property type="entry name" value="Glyco_hydro_b"/>
</dbReference>
<dbReference type="InterPro" id="IPR031704">
    <property type="entry name" value="Glyco_hydro_36_N"/>
</dbReference>
<evidence type="ECO:0000256" key="4">
    <source>
        <dbReference type="ARBA" id="ARBA00023295"/>
    </source>
</evidence>
<dbReference type="GO" id="GO:0004557">
    <property type="term" value="F:alpha-galactosidase activity"/>
    <property type="evidence" value="ECO:0007669"/>
    <property type="project" value="UniProtKB-EC"/>
</dbReference>
<name>A0A9N8NE80_GIBZA</name>
<evidence type="ECO:0000313" key="8">
    <source>
        <dbReference type="Proteomes" id="UP000746612"/>
    </source>
</evidence>
<evidence type="ECO:0000313" key="7">
    <source>
        <dbReference type="EMBL" id="CAG1969155.1"/>
    </source>
</evidence>
<evidence type="ECO:0000256" key="1">
    <source>
        <dbReference type="ARBA" id="ARBA00001255"/>
    </source>
</evidence>
<dbReference type="Pfam" id="PF16875">
    <property type="entry name" value="Glyco_hydro_36N"/>
    <property type="match status" value="1"/>
</dbReference>
<dbReference type="InterPro" id="IPR050985">
    <property type="entry name" value="Alpha-glycosidase_related"/>
</dbReference>
<dbReference type="FunFam" id="3.20.20.70:FF:000118">
    <property type="entry name" value="Alpha-galactosidase"/>
    <property type="match status" value="1"/>
</dbReference>
<protein>
    <recommendedName>
        <fullName evidence="2">alpha-galactosidase</fullName>
        <ecNumber evidence="2">3.2.1.22</ecNumber>
    </recommendedName>
</protein>
<feature type="non-terminal residue" evidence="7">
    <location>
        <position position="1"/>
    </location>
</feature>
<evidence type="ECO:0000259" key="5">
    <source>
        <dbReference type="Pfam" id="PF16874"/>
    </source>
</evidence>
<dbReference type="InterPro" id="IPR002252">
    <property type="entry name" value="Glyco_hydro_36"/>
</dbReference>
<dbReference type="InterPro" id="IPR017853">
    <property type="entry name" value="GH"/>
</dbReference>
<dbReference type="Proteomes" id="UP000746612">
    <property type="component" value="Unassembled WGS sequence"/>
</dbReference>
<dbReference type="Gene3D" id="2.70.98.60">
    <property type="entry name" value="alpha-galactosidase from lactobacil brevis"/>
    <property type="match status" value="1"/>
</dbReference>
<evidence type="ECO:0000256" key="3">
    <source>
        <dbReference type="ARBA" id="ARBA00022801"/>
    </source>
</evidence>
<dbReference type="PANTHER" id="PTHR43053:SF3">
    <property type="entry name" value="ALPHA-GALACTOSIDASE C-RELATED"/>
    <property type="match status" value="1"/>
</dbReference>
<reference evidence="7" key="1">
    <citation type="submission" date="2021-03" db="EMBL/GenBank/DDBJ databases">
        <authorList>
            <person name="Alouane T."/>
            <person name="Langin T."/>
            <person name="Bonhomme L."/>
        </authorList>
    </citation>
    <scope>NUCLEOTIDE SEQUENCE</scope>
    <source>
        <strain evidence="7">MDC_Fg202</strain>
    </source>
</reference>
<dbReference type="SUPFAM" id="SSF51445">
    <property type="entry name" value="(Trans)glycosidases"/>
    <property type="match status" value="1"/>
</dbReference>
<evidence type="ECO:0000256" key="2">
    <source>
        <dbReference type="ARBA" id="ARBA00012755"/>
    </source>
</evidence>